<dbReference type="Gene3D" id="3.40.1170.60">
    <property type="match status" value="1"/>
</dbReference>
<reference evidence="12 13" key="1">
    <citation type="submission" date="2024-04" db="EMBL/GenBank/DDBJ databases">
        <title>genome sequences of Mucor flavus KT1a and Helicostylum pulchrum KT1b strains isolated from the surface of a dry-aged beef.</title>
        <authorList>
            <person name="Toyotome T."/>
            <person name="Hosono M."/>
            <person name="Torimaru M."/>
            <person name="Fukuda K."/>
            <person name="Mikami N."/>
        </authorList>
    </citation>
    <scope>NUCLEOTIDE SEQUENCE [LARGE SCALE GENOMIC DNA]</scope>
    <source>
        <strain evidence="12 13">KT1a</strain>
    </source>
</reference>
<dbReference type="InterPro" id="IPR043128">
    <property type="entry name" value="Rev_trsase/Diguanyl_cyclase"/>
</dbReference>
<evidence type="ECO:0000313" key="13">
    <source>
        <dbReference type="Proteomes" id="UP001473302"/>
    </source>
</evidence>
<evidence type="ECO:0000259" key="10">
    <source>
        <dbReference type="PROSITE" id="PS50173"/>
    </source>
</evidence>
<dbReference type="InterPro" id="IPR041298">
    <property type="entry name" value="UBZ3"/>
</dbReference>
<keyword evidence="3" id="KW-0479">Metal-binding</keyword>
<keyword evidence="5" id="KW-0863">Zinc-finger</keyword>
<evidence type="ECO:0000256" key="5">
    <source>
        <dbReference type="ARBA" id="ARBA00022771"/>
    </source>
</evidence>
<keyword evidence="6" id="KW-0862">Zinc</keyword>
<feature type="domain" description="UBZ3-type" evidence="11">
    <location>
        <begin position="492"/>
        <end position="526"/>
    </location>
</feature>
<feature type="region of interest" description="Disordered" evidence="9">
    <location>
        <begin position="528"/>
        <end position="556"/>
    </location>
</feature>
<keyword evidence="13" id="KW-1185">Reference proteome</keyword>
<keyword evidence="2" id="KW-0808">Transferase</keyword>
<sequence>MSTLPTALKNSRCILHIDLDCFYCQVEQVRLGIPFDVPAAVQQWRGLIAVNYAARKFGVERHTDIDDAKKICPNIKLLHVATYGPNDTEPRYHPNPDRSTHKICLDPYRDASREIFKIFYKYCNTIQKIGSDEGFLDVTETVNQRLIERYLNRMPQLLDKLHDQDCGVLIDWHTLGVVVTSPDEDTSESSEKQWNTTTWRDLQLAIGAELAKEIRKEVYDKLQYTCSAGIAHYKTVAKLCSSKNKPNNQTVLREAARLNFMADVPFKKIRNLGGKLGNEVGSDLEISNASELWKYSKKELQDKFGISTGLYVYNICRGVDDEEVSSTKAPKSLMAAKAFNSAINNPTEMQPWFSILSVELHKRILRNYEDFGTWPKNIVMHYRSSGSHRTKAIGSLHKGDMKNHENLLKKFQQSYNSIPDAYPCFGLDLIASGLSHDESSKSHTLNRFFTTSSSSAHLANSTINQPAEPTKNKNLFFKKPPSVNVKPTVDVEHAETWVCDNCKQTVSVADIGEHTDYHFALEISQQDDTASVKRRKPPPANEDKKKKVNNFFLPRS</sequence>
<dbReference type="PANTHER" id="PTHR45873:SF1">
    <property type="entry name" value="DNA POLYMERASE ETA"/>
    <property type="match status" value="1"/>
</dbReference>
<organism evidence="12 13">
    <name type="scientific">Mucor flavus</name>
    <dbReference type="NCBI Taxonomy" id="439312"/>
    <lineage>
        <taxon>Eukaryota</taxon>
        <taxon>Fungi</taxon>
        <taxon>Fungi incertae sedis</taxon>
        <taxon>Mucoromycota</taxon>
        <taxon>Mucoromycotina</taxon>
        <taxon>Mucoromycetes</taxon>
        <taxon>Mucorales</taxon>
        <taxon>Mucorineae</taxon>
        <taxon>Mucoraceae</taxon>
        <taxon>Mucor</taxon>
    </lineage>
</organism>
<dbReference type="SUPFAM" id="SSF100879">
    <property type="entry name" value="Lesion bypass DNA polymerase (Y-family), little finger domain"/>
    <property type="match status" value="1"/>
</dbReference>
<evidence type="ECO:0000256" key="4">
    <source>
        <dbReference type="ARBA" id="ARBA00022763"/>
    </source>
</evidence>
<dbReference type="Pfam" id="PF18439">
    <property type="entry name" value="zf_UBZ"/>
    <property type="match status" value="1"/>
</dbReference>
<dbReference type="Gene3D" id="3.30.1490.100">
    <property type="entry name" value="DNA polymerase, Y-family, little finger domain"/>
    <property type="match status" value="1"/>
</dbReference>
<dbReference type="PIRSF" id="PIRSF036603">
    <property type="entry name" value="DPol_eta"/>
    <property type="match status" value="1"/>
</dbReference>
<dbReference type="Proteomes" id="UP001473302">
    <property type="component" value="Unassembled WGS sequence"/>
</dbReference>
<dbReference type="InterPro" id="IPR001126">
    <property type="entry name" value="UmuC"/>
</dbReference>
<comment type="caution">
    <text evidence="12">The sequence shown here is derived from an EMBL/GenBank/DDBJ whole genome shotgun (WGS) entry which is preliminary data.</text>
</comment>
<accession>A0ABP9YUC1</accession>
<evidence type="ECO:0000256" key="7">
    <source>
        <dbReference type="ARBA" id="ARBA00023204"/>
    </source>
</evidence>
<dbReference type="Gene3D" id="3.30.70.270">
    <property type="match status" value="1"/>
</dbReference>
<dbReference type="Pfam" id="PF21704">
    <property type="entry name" value="POLH-Rev1_HhH"/>
    <property type="match status" value="1"/>
</dbReference>
<dbReference type="PANTHER" id="PTHR45873">
    <property type="entry name" value="DNA POLYMERASE ETA"/>
    <property type="match status" value="1"/>
</dbReference>
<evidence type="ECO:0000256" key="9">
    <source>
        <dbReference type="SAM" id="MobiDB-lite"/>
    </source>
</evidence>
<evidence type="ECO:0000256" key="3">
    <source>
        <dbReference type="ARBA" id="ARBA00022723"/>
    </source>
</evidence>
<evidence type="ECO:0000256" key="6">
    <source>
        <dbReference type="ARBA" id="ARBA00022833"/>
    </source>
</evidence>
<feature type="domain" description="UmuC" evidence="10">
    <location>
        <begin position="14"/>
        <end position="273"/>
    </location>
</feature>
<evidence type="ECO:0000313" key="12">
    <source>
        <dbReference type="EMBL" id="GAA5810451.1"/>
    </source>
</evidence>
<dbReference type="PROSITE" id="PS51907">
    <property type="entry name" value="ZF_UBZ3"/>
    <property type="match status" value="1"/>
</dbReference>
<dbReference type="InterPro" id="IPR043502">
    <property type="entry name" value="DNA/RNA_pol_sf"/>
</dbReference>
<dbReference type="EMBL" id="BAABUK010000007">
    <property type="protein sequence ID" value="GAA5810451.1"/>
    <property type="molecule type" value="Genomic_DNA"/>
</dbReference>
<comment type="subcellular location">
    <subcellularLocation>
        <location evidence="1">Nucleus</location>
    </subcellularLocation>
</comment>
<keyword evidence="7" id="KW-0234">DNA repair</keyword>
<evidence type="ECO:0000256" key="8">
    <source>
        <dbReference type="ARBA" id="ARBA00023242"/>
    </source>
</evidence>
<evidence type="ECO:0000259" key="11">
    <source>
        <dbReference type="PROSITE" id="PS51907"/>
    </source>
</evidence>
<keyword evidence="8" id="KW-0539">Nucleus</keyword>
<dbReference type="SUPFAM" id="SSF56672">
    <property type="entry name" value="DNA/RNA polymerases"/>
    <property type="match status" value="1"/>
</dbReference>
<dbReference type="Gene3D" id="1.10.150.20">
    <property type="entry name" value="5' to 3' exonuclease, C-terminal subdomain"/>
    <property type="match status" value="1"/>
</dbReference>
<dbReference type="InterPro" id="IPR036775">
    <property type="entry name" value="DNA_pol_Y-fam_lit_finger_sf"/>
</dbReference>
<name>A0ABP9YUC1_9FUNG</name>
<evidence type="ECO:0008006" key="14">
    <source>
        <dbReference type="Google" id="ProtNLM"/>
    </source>
</evidence>
<evidence type="ECO:0000256" key="1">
    <source>
        <dbReference type="ARBA" id="ARBA00004123"/>
    </source>
</evidence>
<evidence type="ECO:0000256" key="2">
    <source>
        <dbReference type="ARBA" id="ARBA00022679"/>
    </source>
</evidence>
<dbReference type="Pfam" id="PF00817">
    <property type="entry name" value="IMS"/>
    <property type="match status" value="1"/>
</dbReference>
<protein>
    <recommendedName>
        <fullName evidence="14">DNA polymerase eta</fullName>
    </recommendedName>
</protein>
<dbReference type="PROSITE" id="PS50173">
    <property type="entry name" value="UMUC"/>
    <property type="match status" value="1"/>
</dbReference>
<keyword evidence="4" id="KW-0227">DNA damage</keyword>
<dbReference type="InterPro" id="IPR052230">
    <property type="entry name" value="DNA_polymerase_eta"/>
</dbReference>
<proteinExistence type="predicted"/>
<gene>
    <name evidence="12" type="ORF">MFLAVUS_003872</name>
</gene>